<name>A0A3E1KCX7_9GAMM</name>
<dbReference type="EMBL" id="QUZK01000003">
    <property type="protein sequence ID" value="RFF32875.1"/>
    <property type="molecule type" value="Genomic_DNA"/>
</dbReference>
<feature type="chain" id="PRO_5017627638" description="HEAT repeat domain-containing protein" evidence="1">
    <location>
        <begin position="29"/>
        <end position="354"/>
    </location>
</feature>
<comment type="caution">
    <text evidence="2">The sequence shown here is derived from an EMBL/GenBank/DDBJ whole genome shotgun (WGS) entry which is preliminary data.</text>
</comment>
<dbReference type="RefSeq" id="WP_116649189.1">
    <property type="nucleotide sequence ID" value="NZ_QUZK01000003.1"/>
</dbReference>
<reference evidence="2 3" key="1">
    <citation type="submission" date="2018-08" db="EMBL/GenBank/DDBJ databases">
        <title>Wenzhouxiangella salilacus sp. nov., a novel bacterium isolated from a saline lake in Xinjiang Province, China.</title>
        <authorList>
            <person name="Han S."/>
        </authorList>
    </citation>
    <scope>NUCLEOTIDE SEQUENCE [LARGE SCALE GENOMIC DNA]</scope>
    <source>
        <strain evidence="2 3">XDB06</strain>
    </source>
</reference>
<organism evidence="2 3">
    <name type="scientific">Wenzhouxiangella sediminis</name>
    <dbReference type="NCBI Taxonomy" id="1792836"/>
    <lineage>
        <taxon>Bacteria</taxon>
        <taxon>Pseudomonadati</taxon>
        <taxon>Pseudomonadota</taxon>
        <taxon>Gammaproteobacteria</taxon>
        <taxon>Chromatiales</taxon>
        <taxon>Wenzhouxiangellaceae</taxon>
        <taxon>Wenzhouxiangella</taxon>
    </lineage>
</organism>
<keyword evidence="1" id="KW-0732">Signal</keyword>
<protein>
    <recommendedName>
        <fullName evidence="4">HEAT repeat domain-containing protein</fullName>
    </recommendedName>
</protein>
<sequence>MRTVFFRLALASCLLTALPVVISAAAAAEPTRVPPEARWTAISSEVEARIESLLETSLSDAGKVSSRIDELRVDPGLSPAERDAVLYGYLQRLRRLPPGTLPSFILDRLSAMPPLAVTGHEEGPHHPVPLFNVAAAARGLANEWDWREGFEQVTRSADTAALAGALATAPADGARYRGMVAALEQLPRYRLDELALQCASTPIGCGPGRVEIELARGNVGWLETWIASAQAPELAAQLPGLRRQLAREAADALMLVAMQHPDKSIAALAMSDLTDHLPKSPQIRREWGAHLVGLLDDPALGGAAALQLARMDNEDWLQAAASRPLGETGRRRLELLAELESALESGRPDPEDAP</sequence>
<dbReference type="Proteomes" id="UP000260351">
    <property type="component" value="Unassembled WGS sequence"/>
</dbReference>
<evidence type="ECO:0000313" key="3">
    <source>
        <dbReference type="Proteomes" id="UP000260351"/>
    </source>
</evidence>
<proteinExistence type="predicted"/>
<dbReference type="OrthoDB" id="9842711at2"/>
<gene>
    <name evidence="2" type="ORF">DZC52_00645</name>
</gene>
<evidence type="ECO:0000256" key="1">
    <source>
        <dbReference type="SAM" id="SignalP"/>
    </source>
</evidence>
<evidence type="ECO:0000313" key="2">
    <source>
        <dbReference type="EMBL" id="RFF32875.1"/>
    </source>
</evidence>
<accession>A0A3E1KCX7</accession>
<keyword evidence="3" id="KW-1185">Reference proteome</keyword>
<evidence type="ECO:0008006" key="4">
    <source>
        <dbReference type="Google" id="ProtNLM"/>
    </source>
</evidence>
<dbReference type="AlphaFoldDB" id="A0A3E1KCX7"/>
<feature type="signal peptide" evidence="1">
    <location>
        <begin position="1"/>
        <end position="28"/>
    </location>
</feature>